<name>A0A8C3NV89_9PASS</name>
<evidence type="ECO:0000313" key="2">
    <source>
        <dbReference type="Proteomes" id="UP000694396"/>
    </source>
</evidence>
<keyword evidence="2" id="KW-1185">Reference proteome</keyword>
<protein>
    <submittedName>
        <fullName evidence="1">Uncharacterized protein</fullName>
    </submittedName>
</protein>
<sequence>SCWGSLSFPLSGLRSSADLWADSVGAGSVWCVRVGSAALWAHGPGSQPLHHRAVCIQGSCFLLIKMGCWPGQAGEEDPLLRISFCLAGTAPIRWCLHCLCHPQLLPHSLGITGFDHGTVVLGQQLLQCPLDPHSLCR</sequence>
<organism evidence="1 2">
    <name type="scientific">Cyanoderma ruficeps</name>
    <name type="common">rufous-capped babbler</name>
    <dbReference type="NCBI Taxonomy" id="181631"/>
    <lineage>
        <taxon>Eukaryota</taxon>
        <taxon>Metazoa</taxon>
        <taxon>Chordata</taxon>
        <taxon>Craniata</taxon>
        <taxon>Vertebrata</taxon>
        <taxon>Euteleostomi</taxon>
        <taxon>Archelosauria</taxon>
        <taxon>Archosauria</taxon>
        <taxon>Dinosauria</taxon>
        <taxon>Saurischia</taxon>
        <taxon>Theropoda</taxon>
        <taxon>Coelurosauria</taxon>
        <taxon>Aves</taxon>
        <taxon>Neognathae</taxon>
        <taxon>Neoaves</taxon>
        <taxon>Telluraves</taxon>
        <taxon>Australaves</taxon>
        <taxon>Passeriformes</taxon>
        <taxon>Sylvioidea</taxon>
        <taxon>Timaliidae</taxon>
        <taxon>Cyanoderma</taxon>
    </lineage>
</organism>
<reference evidence="1" key="1">
    <citation type="submission" date="2025-08" db="UniProtKB">
        <authorList>
            <consortium name="Ensembl"/>
        </authorList>
    </citation>
    <scope>IDENTIFICATION</scope>
</reference>
<dbReference type="Proteomes" id="UP000694396">
    <property type="component" value="Unplaced"/>
</dbReference>
<dbReference type="AlphaFoldDB" id="A0A8C3NV89"/>
<reference evidence="1" key="2">
    <citation type="submission" date="2025-09" db="UniProtKB">
        <authorList>
            <consortium name="Ensembl"/>
        </authorList>
    </citation>
    <scope>IDENTIFICATION</scope>
</reference>
<proteinExistence type="predicted"/>
<evidence type="ECO:0000313" key="1">
    <source>
        <dbReference type="Ensembl" id="ENSCRFP00000003304.1"/>
    </source>
</evidence>
<dbReference type="Ensembl" id="ENSCRFT00000003435.1">
    <property type="protein sequence ID" value="ENSCRFP00000003304.1"/>
    <property type="gene ID" value="ENSCRFG00000002704.1"/>
</dbReference>
<accession>A0A8C3NV89</accession>